<proteinExistence type="inferred from homology"/>
<keyword evidence="5 8" id="KW-0812">Transmembrane</keyword>
<name>A0AAJ2ER84_9HYPH</name>
<dbReference type="InterPro" id="IPR011606">
    <property type="entry name" value="Brnchd-chn_aa_trnsp_permease"/>
</dbReference>
<keyword evidence="6 8" id="KW-1133">Transmembrane helix</keyword>
<organism evidence="9 10">
    <name type="scientific">Agrobacterium larrymoorei</name>
    <dbReference type="NCBI Taxonomy" id="160699"/>
    <lineage>
        <taxon>Bacteria</taxon>
        <taxon>Pseudomonadati</taxon>
        <taxon>Pseudomonadota</taxon>
        <taxon>Alphaproteobacteria</taxon>
        <taxon>Hyphomicrobiales</taxon>
        <taxon>Rhizobiaceae</taxon>
        <taxon>Rhizobium/Agrobacterium group</taxon>
        <taxon>Agrobacterium</taxon>
    </lineage>
</organism>
<comment type="similarity">
    <text evidence="2">Belongs to the AzlC family.</text>
</comment>
<dbReference type="GO" id="GO:1903785">
    <property type="term" value="P:L-valine transmembrane transport"/>
    <property type="evidence" value="ECO:0007669"/>
    <property type="project" value="TreeGrafter"/>
</dbReference>
<dbReference type="Pfam" id="PF03591">
    <property type="entry name" value="AzlC"/>
    <property type="match status" value="1"/>
</dbReference>
<evidence type="ECO:0000256" key="5">
    <source>
        <dbReference type="ARBA" id="ARBA00022692"/>
    </source>
</evidence>
<accession>A0AAJ2ER84</accession>
<evidence type="ECO:0000256" key="7">
    <source>
        <dbReference type="ARBA" id="ARBA00023136"/>
    </source>
</evidence>
<gene>
    <name evidence="9" type="ORF">QE369_002117</name>
</gene>
<comment type="caution">
    <text evidence="9">The sequence shown here is derived from an EMBL/GenBank/DDBJ whole genome shotgun (WGS) entry which is preliminary data.</text>
</comment>
<evidence type="ECO:0000313" key="9">
    <source>
        <dbReference type="EMBL" id="MDR6101920.1"/>
    </source>
</evidence>
<evidence type="ECO:0000256" key="3">
    <source>
        <dbReference type="ARBA" id="ARBA00022448"/>
    </source>
</evidence>
<keyword evidence="4" id="KW-1003">Cell membrane</keyword>
<feature type="transmembrane region" description="Helical" evidence="8">
    <location>
        <begin position="46"/>
        <end position="65"/>
    </location>
</feature>
<evidence type="ECO:0000256" key="1">
    <source>
        <dbReference type="ARBA" id="ARBA00004651"/>
    </source>
</evidence>
<dbReference type="EMBL" id="JAVIZC010000003">
    <property type="protein sequence ID" value="MDR6101920.1"/>
    <property type="molecule type" value="Genomic_DNA"/>
</dbReference>
<evidence type="ECO:0000313" key="10">
    <source>
        <dbReference type="Proteomes" id="UP001255601"/>
    </source>
</evidence>
<protein>
    <submittedName>
        <fullName evidence="9">4-azaleucine resistance transporter AzlC</fullName>
    </submittedName>
</protein>
<evidence type="ECO:0000256" key="6">
    <source>
        <dbReference type="ARBA" id="ARBA00022989"/>
    </source>
</evidence>
<feature type="transmembrane region" description="Helical" evidence="8">
    <location>
        <begin position="134"/>
        <end position="160"/>
    </location>
</feature>
<comment type="subcellular location">
    <subcellularLocation>
        <location evidence="1">Cell membrane</location>
        <topology evidence="1">Multi-pass membrane protein</topology>
    </subcellularLocation>
</comment>
<evidence type="ECO:0000256" key="2">
    <source>
        <dbReference type="ARBA" id="ARBA00010735"/>
    </source>
</evidence>
<dbReference type="PANTHER" id="PTHR34979">
    <property type="entry name" value="INNER MEMBRANE PROTEIN YGAZ"/>
    <property type="match status" value="1"/>
</dbReference>
<dbReference type="GO" id="GO:0005886">
    <property type="term" value="C:plasma membrane"/>
    <property type="evidence" value="ECO:0007669"/>
    <property type="project" value="UniProtKB-SubCell"/>
</dbReference>
<sequence>MLSKTPPETPQELIAGLKAASPLLVAMVPIGMVFGAIAVSKGLSPLEACLMSLFVFAGGAQFVAMDLWTHPASWAALGFAALLVNLRHILMSASIGAKMESFKPWQRSLAMPVLTDESWALAEFRSMTSALSPAFFAAAALSIYAVWNLSTLAGALLGSVMGDTTVIGLDFAFPAVFIVLLMGFWKGRQTGFVLLASATAAFVTHRYVPGAWYIAAGALAGLAVAGFAKDEREMPDEP</sequence>
<feature type="transmembrane region" description="Helical" evidence="8">
    <location>
        <begin position="71"/>
        <end position="90"/>
    </location>
</feature>
<evidence type="ECO:0000256" key="8">
    <source>
        <dbReference type="SAM" id="Phobius"/>
    </source>
</evidence>
<dbReference type="Proteomes" id="UP001255601">
    <property type="component" value="Unassembled WGS sequence"/>
</dbReference>
<feature type="transmembrane region" description="Helical" evidence="8">
    <location>
        <begin position="20"/>
        <end position="39"/>
    </location>
</feature>
<dbReference type="PANTHER" id="PTHR34979:SF1">
    <property type="entry name" value="INNER MEMBRANE PROTEIN YGAZ"/>
    <property type="match status" value="1"/>
</dbReference>
<keyword evidence="3" id="KW-0813">Transport</keyword>
<feature type="transmembrane region" description="Helical" evidence="8">
    <location>
        <begin position="211"/>
        <end position="228"/>
    </location>
</feature>
<reference evidence="9" key="1">
    <citation type="submission" date="2023-08" db="EMBL/GenBank/DDBJ databases">
        <title>Functional and genomic diversity of the sorghum phyllosphere microbiome.</title>
        <authorList>
            <person name="Shade A."/>
        </authorList>
    </citation>
    <scope>NUCLEOTIDE SEQUENCE</scope>
    <source>
        <strain evidence="9">SORGH_AS_0974</strain>
    </source>
</reference>
<feature type="transmembrane region" description="Helical" evidence="8">
    <location>
        <begin position="166"/>
        <end position="185"/>
    </location>
</feature>
<keyword evidence="7 8" id="KW-0472">Membrane</keyword>
<dbReference type="AlphaFoldDB" id="A0AAJ2ER84"/>
<evidence type="ECO:0000256" key="4">
    <source>
        <dbReference type="ARBA" id="ARBA00022475"/>
    </source>
</evidence>
<dbReference type="RefSeq" id="WP_309770821.1">
    <property type="nucleotide sequence ID" value="NZ_JAVIZC010000003.1"/>
</dbReference>